<dbReference type="GO" id="GO:0006302">
    <property type="term" value="P:double-strand break repair"/>
    <property type="evidence" value="ECO:0007669"/>
    <property type="project" value="InterPro"/>
</dbReference>
<comment type="caution">
    <text evidence="9">The sequence shown here is derived from an EMBL/GenBank/DDBJ whole genome shotgun (WGS) entry which is preliminary data.</text>
</comment>
<gene>
    <name evidence="9" type="ORF">S01H1_16509</name>
</gene>
<evidence type="ECO:0000256" key="6">
    <source>
        <dbReference type="ARBA" id="ARBA00023204"/>
    </source>
</evidence>
<dbReference type="GO" id="GO:0016887">
    <property type="term" value="F:ATP hydrolysis activity"/>
    <property type="evidence" value="ECO:0007669"/>
    <property type="project" value="InterPro"/>
</dbReference>
<evidence type="ECO:0000313" key="9">
    <source>
        <dbReference type="EMBL" id="GAF82446.1"/>
    </source>
</evidence>
<dbReference type="PANTHER" id="PTHR11059">
    <property type="entry name" value="DNA REPAIR PROTEIN RECN"/>
    <property type="match status" value="1"/>
</dbReference>
<organism evidence="9">
    <name type="scientific">marine sediment metagenome</name>
    <dbReference type="NCBI Taxonomy" id="412755"/>
    <lineage>
        <taxon>unclassified sequences</taxon>
        <taxon>metagenomes</taxon>
        <taxon>ecological metagenomes</taxon>
    </lineage>
</organism>
<comment type="similarity">
    <text evidence="1">Belongs to the RecN family.</text>
</comment>
<evidence type="ECO:0000256" key="7">
    <source>
        <dbReference type="ARBA" id="ARBA00033408"/>
    </source>
</evidence>
<name>X0T553_9ZZZZ</name>
<proteinExistence type="inferred from homology"/>
<evidence type="ECO:0000256" key="3">
    <source>
        <dbReference type="ARBA" id="ARBA00022741"/>
    </source>
</evidence>
<evidence type="ECO:0000256" key="1">
    <source>
        <dbReference type="ARBA" id="ARBA00009441"/>
    </source>
</evidence>
<keyword evidence="6" id="KW-0234">DNA repair</keyword>
<dbReference type="InterPro" id="IPR038729">
    <property type="entry name" value="Rad50/SbcC_AAA"/>
</dbReference>
<reference evidence="9" key="1">
    <citation type="journal article" date="2014" name="Front. Microbiol.">
        <title>High frequency of phylogenetically diverse reductive dehalogenase-homologous genes in deep subseafloor sedimentary metagenomes.</title>
        <authorList>
            <person name="Kawai M."/>
            <person name="Futagami T."/>
            <person name="Toyoda A."/>
            <person name="Takaki Y."/>
            <person name="Nishi S."/>
            <person name="Hori S."/>
            <person name="Arai W."/>
            <person name="Tsubouchi T."/>
            <person name="Morono Y."/>
            <person name="Uchiyama I."/>
            <person name="Ito T."/>
            <person name="Fujiyama A."/>
            <person name="Inagaki F."/>
            <person name="Takami H."/>
        </authorList>
    </citation>
    <scope>NUCLEOTIDE SEQUENCE</scope>
    <source>
        <strain evidence="9">Expedition CK06-06</strain>
    </source>
</reference>
<dbReference type="GO" id="GO:0043590">
    <property type="term" value="C:bacterial nucleoid"/>
    <property type="evidence" value="ECO:0007669"/>
    <property type="project" value="TreeGrafter"/>
</dbReference>
<evidence type="ECO:0000256" key="4">
    <source>
        <dbReference type="ARBA" id="ARBA00022763"/>
    </source>
</evidence>
<keyword evidence="3" id="KW-0547">Nucleotide-binding</keyword>
<dbReference type="CDD" id="cd03241">
    <property type="entry name" value="ABC_RecN"/>
    <property type="match status" value="1"/>
</dbReference>
<dbReference type="SUPFAM" id="SSF52540">
    <property type="entry name" value="P-loop containing nucleoside triphosphate hydrolases"/>
    <property type="match status" value="1"/>
</dbReference>
<dbReference type="GO" id="GO:0009432">
    <property type="term" value="P:SOS response"/>
    <property type="evidence" value="ECO:0007669"/>
    <property type="project" value="TreeGrafter"/>
</dbReference>
<keyword evidence="4" id="KW-0227">DNA damage</keyword>
<feature type="non-terminal residue" evidence="9">
    <location>
        <position position="269"/>
    </location>
</feature>
<keyword evidence="5" id="KW-0067">ATP-binding</keyword>
<dbReference type="Pfam" id="PF13476">
    <property type="entry name" value="AAA_23"/>
    <property type="match status" value="1"/>
</dbReference>
<evidence type="ECO:0000256" key="2">
    <source>
        <dbReference type="ARBA" id="ARBA00021315"/>
    </source>
</evidence>
<dbReference type="InterPro" id="IPR004604">
    <property type="entry name" value="DNA_recomb/repair_RecN"/>
</dbReference>
<feature type="domain" description="Rad50/SbcC-type AAA" evidence="8">
    <location>
        <begin position="4"/>
        <end position="216"/>
    </location>
</feature>
<protein>
    <recommendedName>
        <fullName evidence="2">DNA repair protein RecN</fullName>
    </recommendedName>
    <alternativeName>
        <fullName evidence="7">Recombination protein N</fullName>
    </alternativeName>
</protein>
<dbReference type="EMBL" id="BARS01008690">
    <property type="protein sequence ID" value="GAF82446.1"/>
    <property type="molecule type" value="Genomic_DNA"/>
</dbReference>
<dbReference type="Gene3D" id="3.40.50.300">
    <property type="entry name" value="P-loop containing nucleotide triphosphate hydrolases"/>
    <property type="match status" value="1"/>
</dbReference>
<evidence type="ECO:0000259" key="8">
    <source>
        <dbReference type="Pfam" id="PF13476"/>
    </source>
</evidence>
<evidence type="ECO:0000256" key="5">
    <source>
        <dbReference type="ARBA" id="ARBA00022840"/>
    </source>
</evidence>
<dbReference type="AlphaFoldDB" id="X0T553"/>
<sequence length="269" mass="31079">MLKRLRVKNFALIEKLDLQFSPEFNIFTGETGAGKSIILGALNLLFGDRASSEIFREGEEELFVEGNFGIPGQDEDLLIRREMYRGGRSYVFINDKQVTLHTLKETTSHLAEIMGQHQHQNMLNPANHVDILDRFGNLEGCADRFKKLFDEWKSLKADIEKLVNTRRELLHRADYLKFQLSEIESAKLGINEEEELIQERKILKNAATLKELSSTIYSILYDDDNSVYERVNQCRDYFNRLKEIDINLPVKHEDVENLAIITEELGKAA</sequence>
<accession>X0T553</accession>
<dbReference type="GO" id="GO:0005524">
    <property type="term" value="F:ATP binding"/>
    <property type="evidence" value="ECO:0007669"/>
    <property type="project" value="UniProtKB-KW"/>
</dbReference>
<dbReference type="InterPro" id="IPR027417">
    <property type="entry name" value="P-loop_NTPase"/>
</dbReference>
<dbReference type="GO" id="GO:0006310">
    <property type="term" value="P:DNA recombination"/>
    <property type="evidence" value="ECO:0007669"/>
    <property type="project" value="InterPro"/>
</dbReference>
<dbReference type="PANTHER" id="PTHR11059:SF0">
    <property type="entry name" value="DNA REPAIR PROTEIN RECN"/>
    <property type="match status" value="1"/>
</dbReference>